<dbReference type="OrthoDB" id="2380240at2"/>
<evidence type="ECO:0000313" key="9">
    <source>
        <dbReference type="EMBL" id="CDQ41563.1"/>
    </source>
</evidence>
<feature type="transmembrane region" description="Helical" evidence="8">
    <location>
        <begin position="224"/>
        <end position="244"/>
    </location>
</feature>
<proteinExistence type="inferred from homology"/>
<evidence type="ECO:0000256" key="1">
    <source>
        <dbReference type="ARBA" id="ARBA00004141"/>
    </source>
</evidence>
<dbReference type="PANTHER" id="PTHR34975">
    <property type="entry name" value="SPORE GERMINATION PROTEIN A2"/>
    <property type="match status" value="1"/>
</dbReference>
<name>A0A024QG93_9BACI</name>
<accession>A0A024QG93</accession>
<dbReference type="AlphaFoldDB" id="A0A024QG93"/>
<dbReference type="eggNOG" id="COG0814">
    <property type="taxonomic scope" value="Bacteria"/>
</dbReference>
<reference evidence="10" key="2">
    <citation type="submission" date="2014-05" db="EMBL/GenBank/DDBJ databases">
        <title>Draft genome sequence of Virgibacillus massiliensis Vm-5.</title>
        <authorList>
            <person name="Khelaifia S."/>
            <person name="Croce O."/>
            <person name="Lagier J.C."/>
            <person name="Raoult D."/>
        </authorList>
    </citation>
    <scope>NUCLEOTIDE SEQUENCE [LARGE SCALE GENOMIC DNA]</scope>
    <source>
        <strain evidence="10">Vm-5</strain>
    </source>
</reference>
<feature type="transmembrane region" description="Helical" evidence="8">
    <location>
        <begin position="341"/>
        <end position="358"/>
    </location>
</feature>
<comment type="subcellular location">
    <subcellularLocation>
        <location evidence="1">Membrane</location>
        <topology evidence="1">Multi-pass membrane protein</topology>
    </subcellularLocation>
</comment>
<dbReference type="Proteomes" id="UP000028875">
    <property type="component" value="Unassembled WGS sequence"/>
</dbReference>
<dbReference type="Pfam" id="PF03845">
    <property type="entry name" value="Spore_permease"/>
    <property type="match status" value="1"/>
</dbReference>
<organism evidence="9 10">
    <name type="scientific">Virgibacillus massiliensis</name>
    <dbReference type="NCBI Taxonomy" id="1462526"/>
    <lineage>
        <taxon>Bacteria</taxon>
        <taxon>Bacillati</taxon>
        <taxon>Bacillota</taxon>
        <taxon>Bacilli</taxon>
        <taxon>Bacillales</taxon>
        <taxon>Bacillaceae</taxon>
        <taxon>Virgibacillus</taxon>
    </lineage>
</organism>
<evidence type="ECO:0000313" key="10">
    <source>
        <dbReference type="Proteomes" id="UP000028875"/>
    </source>
</evidence>
<feature type="transmembrane region" description="Helical" evidence="8">
    <location>
        <begin position="118"/>
        <end position="141"/>
    </location>
</feature>
<evidence type="ECO:0000256" key="2">
    <source>
        <dbReference type="ARBA" id="ARBA00007998"/>
    </source>
</evidence>
<dbReference type="EMBL" id="CCDP010000003">
    <property type="protein sequence ID" value="CDQ41563.1"/>
    <property type="molecule type" value="Genomic_DNA"/>
</dbReference>
<feature type="transmembrane region" description="Helical" evidence="8">
    <location>
        <begin position="279"/>
        <end position="298"/>
    </location>
</feature>
<comment type="caution">
    <text evidence="9">The sequence shown here is derived from an EMBL/GenBank/DDBJ whole genome shotgun (WGS) entry which is preliminary data.</text>
</comment>
<keyword evidence="4" id="KW-0309">Germination</keyword>
<keyword evidence="3" id="KW-0813">Transport</keyword>
<sequence>MDINVKVKPNLRIRAFYLFFIISSIQLGVGIMGVPRLIFMESHQDAWISIIFAFFYMLIVVLAMLIILKQYDNADILGIQIDIFGKWVGKLLGTVYIIHFAITLLSVLVTYIEVVQVFIAPGISNFVMGLLLISLIVYSILGGLKIIVGVCFIFFLLSHWVLFLLIEPAYLMDLTHFQPAFQTSFTELLKGAKITSYTFIGFELLLLVYPFIQNKQKASMPVYIGIFWSSLIVLLVTVVSIGFFSPDQLERREWALLNMFKIQSLPFIERFDYIVVTEWMMVVLPNMILLMWGIIYGMKRLYKIKQRTSLYAVAFLLLIFCVFIDQHFLIQKVIDNIAKTSFWLVYVYPLLLLPIVLIKKRWKKRKGDGRHLSN</sequence>
<evidence type="ECO:0000256" key="7">
    <source>
        <dbReference type="ARBA" id="ARBA00023136"/>
    </source>
</evidence>
<feature type="transmembrane region" description="Helical" evidence="8">
    <location>
        <begin position="15"/>
        <end position="34"/>
    </location>
</feature>
<feature type="transmembrane region" description="Helical" evidence="8">
    <location>
        <begin position="88"/>
        <end position="112"/>
    </location>
</feature>
<dbReference type="Gene3D" id="1.20.1740.10">
    <property type="entry name" value="Amino acid/polyamine transporter I"/>
    <property type="match status" value="1"/>
</dbReference>
<evidence type="ECO:0000256" key="5">
    <source>
        <dbReference type="ARBA" id="ARBA00022692"/>
    </source>
</evidence>
<evidence type="ECO:0000256" key="6">
    <source>
        <dbReference type="ARBA" id="ARBA00022989"/>
    </source>
</evidence>
<feature type="transmembrane region" description="Helical" evidence="8">
    <location>
        <begin position="194"/>
        <end position="212"/>
    </location>
</feature>
<protein>
    <submittedName>
        <fullName evidence="9">Spore germination protein YndE</fullName>
    </submittedName>
</protein>
<keyword evidence="6 8" id="KW-1133">Transmembrane helix</keyword>
<dbReference type="GO" id="GO:0009847">
    <property type="term" value="P:spore germination"/>
    <property type="evidence" value="ECO:0007669"/>
    <property type="project" value="InterPro"/>
</dbReference>
<feature type="transmembrane region" description="Helical" evidence="8">
    <location>
        <begin position="146"/>
        <end position="166"/>
    </location>
</feature>
<evidence type="ECO:0000256" key="8">
    <source>
        <dbReference type="SAM" id="Phobius"/>
    </source>
</evidence>
<feature type="transmembrane region" description="Helical" evidence="8">
    <location>
        <begin position="310"/>
        <end position="329"/>
    </location>
</feature>
<reference evidence="9 10" key="1">
    <citation type="submission" date="2014-03" db="EMBL/GenBank/DDBJ databases">
        <authorList>
            <person name="Urmite Genomes U."/>
        </authorList>
    </citation>
    <scope>NUCLEOTIDE SEQUENCE [LARGE SCALE GENOMIC DNA]</scope>
    <source>
        <strain evidence="9 10">Vm-5</strain>
    </source>
</reference>
<feature type="transmembrane region" description="Helical" evidence="8">
    <location>
        <begin position="46"/>
        <end position="68"/>
    </location>
</feature>
<keyword evidence="7 8" id="KW-0472">Membrane</keyword>
<comment type="similarity">
    <text evidence="2">Belongs to the amino acid-polyamine-organocation (APC) superfamily. Spore germination protein (SGP) (TC 2.A.3.9) family.</text>
</comment>
<dbReference type="STRING" id="1462526.BN990_03936"/>
<dbReference type="GO" id="GO:0016020">
    <property type="term" value="C:membrane"/>
    <property type="evidence" value="ECO:0007669"/>
    <property type="project" value="UniProtKB-SubCell"/>
</dbReference>
<dbReference type="InterPro" id="IPR004761">
    <property type="entry name" value="Spore_GerAB"/>
</dbReference>
<dbReference type="RefSeq" id="WP_021292535.1">
    <property type="nucleotide sequence ID" value="NZ_BNER01000005.1"/>
</dbReference>
<evidence type="ECO:0000256" key="4">
    <source>
        <dbReference type="ARBA" id="ARBA00022544"/>
    </source>
</evidence>
<keyword evidence="10" id="KW-1185">Reference proteome</keyword>
<evidence type="ECO:0000256" key="3">
    <source>
        <dbReference type="ARBA" id="ARBA00022448"/>
    </source>
</evidence>
<gene>
    <name evidence="9" type="primary">yndE_4</name>
    <name evidence="9" type="ORF">BN990_03936</name>
</gene>
<dbReference type="NCBIfam" id="TIGR00912">
    <property type="entry name" value="2A0309"/>
    <property type="match status" value="1"/>
</dbReference>
<dbReference type="PANTHER" id="PTHR34975:SF2">
    <property type="entry name" value="SPORE GERMINATION PROTEIN A2"/>
    <property type="match status" value="1"/>
</dbReference>
<keyword evidence="5 8" id="KW-0812">Transmembrane</keyword>